<dbReference type="InterPro" id="IPR023397">
    <property type="entry name" value="SAM-dep_MeTrfase_MraW_recog"/>
</dbReference>
<sequence>MTYSHVSVLSKEALEYWVQDQEGVYIDATVGGGGHSLQLLSQYPHVCLIAFDQDPVAIDAAKERLGAFSNRITWIRANFRDMDQKIDPSLHGHIAGIFFDLGVSSPQFDDSSRGFTYQADATLDMRMDPSNPLTAFRLVNMRSKEEITHALREWGEERWARRIADFIVKAREREPIRTTGQLVELIKAAIPASARRTGGHPARRTFQALRIWVNDELGALNQGLEASQHLIAPKGRVVVISFHSLEDRIVKHVFRQWAQEQKGHIVTKHPLTPSDEEVLENPRSRSAKMRVFEHF</sequence>
<keyword evidence="4 6" id="KW-0808">Transferase</keyword>
<dbReference type="NCBIfam" id="TIGR00006">
    <property type="entry name" value="16S rRNA (cytosine(1402)-N(4))-methyltransferase RsmH"/>
    <property type="match status" value="1"/>
</dbReference>
<evidence type="ECO:0000256" key="2">
    <source>
        <dbReference type="ARBA" id="ARBA00022552"/>
    </source>
</evidence>
<dbReference type="Gene3D" id="1.10.150.170">
    <property type="entry name" value="Putative methyltransferase TM0872, insert domain"/>
    <property type="match status" value="1"/>
</dbReference>
<feature type="binding site" evidence="6">
    <location>
        <position position="52"/>
    </location>
    <ligand>
        <name>S-adenosyl-L-methionine</name>
        <dbReference type="ChEBI" id="CHEBI:59789"/>
    </ligand>
</feature>
<dbReference type="AlphaFoldDB" id="A0A2T2X6W6"/>
<dbReference type="PANTHER" id="PTHR11265:SF0">
    <property type="entry name" value="12S RRNA N4-METHYLCYTIDINE METHYLTRANSFERASE"/>
    <property type="match status" value="1"/>
</dbReference>
<dbReference type="Proteomes" id="UP000242699">
    <property type="component" value="Unassembled WGS sequence"/>
</dbReference>
<dbReference type="PIRSF" id="PIRSF004486">
    <property type="entry name" value="MraW"/>
    <property type="match status" value="1"/>
</dbReference>
<name>A0A2T2X6W6_9FIRM</name>
<comment type="subcellular location">
    <subcellularLocation>
        <location evidence="6">Cytoplasm</location>
    </subcellularLocation>
</comment>
<dbReference type="InterPro" id="IPR029063">
    <property type="entry name" value="SAM-dependent_MTases_sf"/>
</dbReference>
<dbReference type="SUPFAM" id="SSF53335">
    <property type="entry name" value="S-adenosyl-L-methionine-dependent methyltransferases"/>
    <property type="match status" value="1"/>
</dbReference>
<keyword evidence="2 6" id="KW-0698">rRNA processing</keyword>
<evidence type="ECO:0000313" key="7">
    <source>
        <dbReference type="EMBL" id="PSR30243.1"/>
    </source>
</evidence>
<evidence type="ECO:0000256" key="5">
    <source>
        <dbReference type="ARBA" id="ARBA00022691"/>
    </source>
</evidence>
<dbReference type="Gene3D" id="3.40.50.150">
    <property type="entry name" value="Vaccinia Virus protein VP39"/>
    <property type="match status" value="1"/>
</dbReference>
<reference evidence="7 8" key="1">
    <citation type="journal article" date="2014" name="BMC Genomics">
        <title>Comparison of environmental and isolate Sulfobacillus genomes reveals diverse carbon, sulfur, nitrogen, and hydrogen metabolisms.</title>
        <authorList>
            <person name="Justice N.B."/>
            <person name="Norman A."/>
            <person name="Brown C.T."/>
            <person name="Singh A."/>
            <person name="Thomas B.C."/>
            <person name="Banfield J.F."/>
        </authorList>
    </citation>
    <scope>NUCLEOTIDE SEQUENCE [LARGE SCALE GENOMIC DNA]</scope>
    <source>
        <strain evidence="7">AMDSBA1</strain>
    </source>
</reference>
<evidence type="ECO:0000256" key="3">
    <source>
        <dbReference type="ARBA" id="ARBA00022603"/>
    </source>
</evidence>
<evidence type="ECO:0000256" key="4">
    <source>
        <dbReference type="ARBA" id="ARBA00022679"/>
    </source>
</evidence>
<feature type="binding site" evidence="6">
    <location>
        <begin position="33"/>
        <end position="35"/>
    </location>
    <ligand>
        <name>S-adenosyl-L-methionine</name>
        <dbReference type="ChEBI" id="CHEBI:59789"/>
    </ligand>
</feature>
<evidence type="ECO:0000313" key="8">
    <source>
        <dbReference type="Proteomes" id="UP000242699"/>
    </source>
</evidence>
<protein>
    <recommendedName>
        <fullName evidence="6">Ribosomal RNA small subunit methyltransferase H</fullName>
        <ecNumber evidence="6">2.1.1.199</ecNumber>
    </recommendedName>
    <alternativeName>
        <fullName evidence="6">16S rRNA m(4)C1402 methyltransferase</fullName>
    </alternativeName>
    <alternativeName>
        <fullName evidence="6">rRNA (cytosine-N(4)-)-methyltransferase RsmH</fullName>
    </alternativeName>
</protein>
<dbReference type="HAMAP" id="MF_01007">
    <property type="entry name" value="16SrRNA_methyltr_H"/>
    <property type="match status" value="1"/>
</dbReference>
<dbReference type="CDD" id="cd02440">
    <property type="entry name" value="AdoMet_MTases"/>
    <property type="match status" value="1"/>
</dbReference>
<keyword evidence="6" id="KW-0963">Cytoplasm</keyword>
<dbReference type="InterPro" id="IPR002903">
    <property type="entry name" value="RsmH"/>
</dbReference>
<dbReference type="GO" id="GO:0071424">
    <property type="term" value="F:rRNA (cytosine-N4-)-methyltransferase activity"/>
    <property type="evidence" value="ECO:0007669"/>
    <property type="project" value="UniProtKB-UniRule"/>
</dbReference>
<comment type="similarity">
    <text evidence="1 6">Belongs to the methyltransferase superfamily. RsmH family.</text>
</comment>
<keyword evidence="3 6" id="KW-0489">Methyltransferase</keyword>
<feature type="binding site" evidence="6">
    <location>
        <position position="79"/>
    </location>
    <ligand>
        <name>S-adenosyl-L-methionine</name>
        <dbReference type="ChEBI" id="CHEBI:59789"/>
    </ligand>
</feature>
<dbReference type="Pfam" id="PF01795">
    <property type="entry name" value="Methyltransf_5"/>
    <property type="match status" value="1"/>
</dbReference>
<evidence type="ECO:0000256" key="1">
    <source>
        <dbReference type="ARBA" id="ARBA00010396"/>
    </source>
</evidence>
<dbReference type="EMBL" id="PXYT01000012">
    <property type="protein sequence ID" value="PSR30243.1"/>
    <property type="molecule type" value="Genomic_DNA"/>
</dbReference>
<feature type="binding site" evidence="6">
    <location>
        <position position="100"/>
    </location>
    <ligand>
        <name>S-adenosyl-L-methionine</name>
        <dbReference type="ChEBI" id="CHEBI:59789"/>
    </ligand>
</feature>
<gene>
    <name evidence="6" type="primary">rsmH</name>
    <name evidence="7" type="ORF">C7B43_06955</name>
</gene>
<organism evidence="7 8">
    <name type="scientific">Sulfobacillus benefaciens</name>
    <dbReference type="NCBI Taxonomy" id="453960"/>
    <lineage>
        <taxon>Bacteria</taxon>
        <taxon>Bacillati</taxon>
        <taxon>Bacillota</taxon>
        <taxon>Clostridia</taxon>
        <taxon>Eubacteriales</taxon>
        <taxon>Clostridiales Family XVII. Incertae Sedis</taxon>
        <taxon>Sulfobacillus</taxon>
    </lineage>
</organism>
<comment type="catalytic activity">
    <reaction evidence="6">
        <text>cytidine(1402) in 16S rRNA + S-adenosyl-L-methionine = N(4)-methylcytidine(1402) in 16S rRNA + S-adenosyl-L-homocysteine + H(+)</text>
        <dbReference type="Rhea" id="RHEA:42928"/>
        <dbReference type="Rhea" id="RHEA-COMP:10286"/>
        <dbReference type="Rhea" id="RHEA-COMP:10287"/>
        <dbReference type="ChEBI" id="CHEBI:15378"/>
        <dbReference type="ChEBI" id="CHEBI:57856"/>
        <dbReference type="ChEBI" id="CHEBI:59789"/>
        <dbReference type="ChEBI" id="CHEBI:74506"/>
        <dbReference type="ChEBI" id="CHEBI:82748"/>
        <dbReference type="EC" id="2.1.1.199"/>
    </reaction>
</comment>
<feature type="binding site" evidence="6">
    <location>
        <position position="107"/>
    </location>
    <ligand>
        <name>S-adenosyl-L-methionine</name>
        <dbReference type="ChEBI" id="CHEBI:59789"/>
    </ligand>
</feature>
<accession>A0A2T2X6W6</accession>
<dbReference type="PANTHER" id="PTHR11265">
    <property type="entry name" value="S-ADENOSYL-METHYLTRANSFERASE MRAW"/>
    <property type="match status" value="1"/>
</dbReference>
<keyword evidence="5 6" id="KW-0949">S-adenosyl-L-methionine</keyword>
<comment type="function">
    <text evidence="6">Specifically methylates the N4 position of cytidine in position 1402 (C1402) of 16S rRNA.</text>
</comment>
<evidence type="ECO:0000256" key="6">
    <source>
        <dbReference type="HAMAP-Rule" id="MF_01007"/>
    </source>
</evidence>
<dbReference type="GO" id="GO:0005737">
    <property type="term" value="C:cytoplasm"/>
    <property type="evidence" value="ECO:0007669"/>
    <property type="project" value="UniProtKB-SubCell"/>
</dbReference>
<dbReference type="EC" id="2.1.1.199" evidence="6"/>
<dbReference type="GO" id="GO:0070475">
    <property type="term" value="P:rRNA base methylation"/>
    <property type="evidence" value="ECO:0007669"/>
    <property type="project" value="UniProtKB-UniRule"/>
</dbReference>
<comment type="caution">
    <text evidence="7">The sequence shown here is derived from an EMBL/GenBank/DDBJ whole genome shotgun (WGS) entry which is preliminary data.</text>
</comment>
<dbReference type="SUPFAM" id="SSF81799">
    <property type="entry name" value="Putative methyltransferase TM0872, insert domain"/>
    <property type="match status" value="1"/>
</dbReference>
<proteinExistence type="inferred from homology"/>